<dbReference type="PIRSF" id="PIRSF006060">
    <property type="entry name" value="AA_transporter"/>
    <property type="match status" value="1"/>
</dbReference>
<keyword evidence="3 6" id="KW-0812">Transmembrane</keyword>
<comment type="subcellular location">
    <subcellularLocation>
        <location evidence="1">Membrane</location>
        <topology evidence="1">Multi-pass membrane protein</topology>
    </subcellularLocation>
</comment>
<protein>
    <submittedName>
        <fullName evidence="7">Amino acid/polyamine transporter I</fullName>
    </submittedName>
</protein>
<feature type="transmembrane region" description="Helical" evidence="6">
    <location>
        <begin position="77"/>
        <end position="101"/>
    </location>
</feature>
<evidence type="ECO:0000313" key="8">
    <source>
        <dbReference type="Proteomes" id="UP000070501"/>
    </source>
</evidence>
<dbReference type="GO" id="GO:0022857">
    <property type="term" value="F:transmembrane transporter activity"/>
    <property type="evidence" value="ECO:0007669"/>
    <property type="project" value="InterPro"/>
</dbReference>
<feature type="transmembrane region" description="Helical" evidence="6">
    <location>
        <begin position="165"/>
        <end position="187"/>
    </location>
</feature>
<dbReference type="InParanoid" id="A0A136JI06"/>
<feature type="transmembrane region" description="Helical" evidence="6">
    <location>
        <begin position="273"/>
        <end position="298"/>
    </location>
</feature>
<dbReference type="PANTHER" id="PTHR45649">
    <property type="entry name" value="AMINO-ACID PERMEASE BAT1"/>
    <property type="match status" value="1"/>
</dbReference>
<feature type="transmembrane region" description="Helical" evidence="6">
    <location>
        <begin position="122"/>
        <end position="145"/>
    </location>
</feature>
<evidence type="ECO:0000256" key="5">
    <source>
        <dbReference type="ARBA" id="ARBA00023136"/>
    </source>
</evidence>
<feature type="transmembrane region" description="Helical" evidence="6">
    <location>
        <begin position="440"/>
        <end position="463"/>
    </location>
</feature>
<keyword evidence="2" id="KW-0813">Transport</keyword>
<feature type="transmembrane region" description="Helical" evidence="6">
    <location>
        <begin position="194"/>
        <end position="217"/>
    </location>
</feature>
<organism evidence="7 8">
    <name type="scientific">Microdochium bolleyi</name>
    <dbReference type="NCBI Taxonomy" id="196109"/>
    <lineage>
        <taxon>Eukaryota</taxon>
        <taxon>Fungi</taxon>
        <taxon>Dikarya</taxon>
        <taxon>Ascomycota</taxon>
        <taxon>Pezizomycotina</taxon>
        <taxon>Sordariomycetes</taxon>
        <taxon>Xylariomycetidae</taxon>
        <taxon>Xylariales</taxon>
        <taxon>Microdochiaceae</taxon>
        <taxon>Microdochium</taxon>
    </lineage>
</organism>
<dbReference type="Gene3D" id="1.20.1740.10">
    <property type="entry name" value="Amino acid/polyamine transporter I"/>
    <property type="match status" value="1"/>
</dbReference>
<feature type="transmembrane region" description="Helical" evidence="6">
    <location>
        <begin position="240"/>
        <end position="261"/>
    </location>
</feature>
<keyword evidence="8" id="KW-1185">Reference proteome</keyword>
<dbReference type="OrthoDB" id="10054429at2759"/>
<dbReference type="GO" id="GO:0016020">
    <property type="term" value="C:membrane"/>
    <property type="evidence" value="ECO:0007669"/>
    <property type="project" value="UniProtKB-SubCell"/>
</dbReference>
<evidence type="ECO:0000256" key="6">
    <source>
        <dbReference type="SAM" id="Phobius"/>
    </source>
</evidence>
<name>A0A136JI06_9PEZI</name>
<feature type="transmembrane region" description="Helical" evidence="6">
    <location>
        <begin position="475"/>
        <end position="497"/>
    </location>
</feature>
<accession>A0A136JI06</accession>
<sequence>MLDDKIEMSTVKVASDDGRLKTVTAREDPSFVETQTRTRRLFSLPQIFFFSLMYFSTWPGMGNNMYFALINGGPAAYFFNLIIVLIGALSQALSLGELASLMPVAGAQYYWTYHFAPAKYKLFLSWLSGWATWLGYICGLAGVLNSLVLLVQNTVQVNFPDYEGLGWQTTVLIIASLALMTILNVWLFRIVPWLEFWIGILNIFFFFTTIITLWVMAPRNSADFMLTKVIISGWENQSEFVGWNVGMLTQVFMYVGFEAVVHMGEETKNPRRAAPIAMVWSIAANGVMGLIVTATYIICMPGFDETIASRYPFLYLMENATGSKTVTTVVAVGVCIAQAGCAMSFYSSVSRMTWAWARDGGLPSYFGHVSGSRRVPVRAVVLTCVLIAILGLLNLNSDAFIALGAVTSLSSMALFFSYVIILSITLYLRLTTGLPKAEWSVGRAAIPLNIFALVFTVYMMIWLPFPTSPSVDAKTMNWCGPVFGLVMLGALGSWFAWAKDNWPGPNLAIVDFILRNADGK</sequence>
<feature type="transmembrane region" description="Helical" evidence="6">
    <location>
        <begin position="399"/>
        <end position="428"/>
    </location>
</feature>
<dbReference type="Proteomes" id="UP000070501">
    <property type="component" value="Unassembled WGS sequence"/>
</dbReference>
<reference evidence="8" key="1">
    <citation type="submission" date="2016-02" db="EMBL/GenBank/DDBJ databases">
        <title>Draft genome sequence of Microdochium bolleyi, a fungal endophyte of beachgrass.</title>
        <authorList>
            <consortium name="DOE Joint Genome Institute"/>
            <person name="David A.S."/>
            <person name="May G."/>
            <person name="Haridas S."/>
            <person name="Lim J."/>
            <person name="Wang M."/>
            <person name="Labutti K."/>
            <person name="Lipzen A."/>
            <person name="Barry K."/>
            <person name="Grigoriev I.V."/>
        </authorList>
    </citation>
    <scope>NUCLEOTIDE SEQUENCE [LARGE SCALE GENOMIC DNA]</scope>
    <source>
        <strain evidence="8">J235TASD1</strain>
    </source>
</reference>
<feature type="transmembrane region" description="Helical" evidence="6">
    <location>
        <begin position="375"/>
        <end position="393"/>
    </location>
</feature>
<evidence type="ECO:0000313" key="7">
    <source>
        <dbReference type="EMBL" id="KXJ96778.1"/>
    </source>
</evidence>
<dbReference type="PANTHER" id="PTHR45649:SF5">
    <property type="entry name" value="GABA TRANSPORTER (EUROFUNG)-RELATED"/>
    <property type="match status" value="1"/>
</dbReference>
<keyword evidence="4 6" id="KW-1133">Transmembrane helix</keyword>
<dbReference type="STRING" id="196109.A0A136JI06"/>
<dbReference type="AlphaFoldDB" id="A0A136JI06"/>
<dbReference type="Pfam" id="PF13520">
    <property type="entry name" value="AA_permease_2"/>
    <property type="match status" value="1"/>
</dbReference>
<evidence type="ECO:0000256" key="2">
    <source>
        <dbReference type="ARBA" id="ARBA00022448"/>
    </source>
</evidence>
<keyword evidence="5 6" id="KW-0472">Membrane</keyword>
<evidence type="ECO:0000256" key="3">
    <source>
        <dbReference type="ARBA" id="ARBA00022692"/>
    </source>
</evidence>
<dbReference type="EMBL" id="KQ964245">
    <property type="protein sequence ID" value="KXJ96778.1"/>
    <property type="molecule type" value="Genomic_DNA"/>
</dbReference>
<evidence type="ECO:0000256" key="4">
    <source>
        <dbReference type="ARBA" id="ARBA00022989"/>
    </source>
</evidence>
<dbReference type="InterPro" id="IPR002293">
    <property type="entry name" value="AA/rel_permease1"/>
</dbReference>
<feature type="transmembrane region" description="Helical" evidence="6">
    <location>
        <begin position="326"/>
        <end position="346"/>
    </location>
</feature>
<gene>
    <name evidence="7" type="ORF">Micbo1qcDRAFT_187064</name>
</gene>
<evidence type="ECO:0000256" key="1">
    <source>
        <dbReference type="ARBA" id="ARBA00004141"/>
    </source>
</evidence>
<proteinExistence type="predicted"/>